<sequence length="36" mass="3982">MIILAHPMEYMVVTDGIEPRELRQLPMALPEASGAT</sequence>
<proteinExistence type="predicted"/>
<evidence type="ECO:0000313" key="2">
    <source>
        <dbReference type="Proteomes" id="UP000563050"/>
    </source>
</evidence>
<protein>
    <submittedName>
        <fullName evidence="1">Uncharacterized protein</fullName>
    </submittedName>
</protein>
<dbReference type="EMBL" id="JACHXQ010000006">
    <property type="protein sequence ID" value="MBB3184611.1"/>
    <property type="molecule type" value="Genomic_DNA"/>
</dbReference>
<evidence type="ECO:0000313" key="1">
    <source>
        <dbReference type="EMBL" id="MBB3184611.1"/>
    </source>
</evidence>
<name>A0A7W5GZV7_9GAMM</name>
<dbReference type="AlphaFoldDB" id="A0A7W5GZV7"/>
<gene>
    <name evidence="1" type="ORF">FHR95_002184</name>
</gene>
<dbReference type="Proteomes" id="UP000563050">
    <property type="component" value="Unassembled WGS sequence"/>
</dbReference>
<keyword evidence="2" id="KW-1185">Reference proteome</keyword>
<organism evidence="1 2">
    <name type="scientific">Halomonas fontilapidosi</name>
    <dbReference type="NCBI Taxonomy" id="616675"/>
    <lineage>
        <taxon>Bacteria</taxon>
        <taxon>Pseudomonadati</taxon>
        <taxon>Pseudomonadota</taxon>
        <taxon>Gammaproteobacteria</taxon>
        <taxon>Oceanospirillales</taxon>
        <taxon>Halomonadaceae</taxon>
        <taxon>Halomonas</taxon>
    </lineage>
</organism>
<comment type="caution">
    <text evidence="1">The sequence shown here is derived from an EMBL/GenBank/DDBJ whole genome shotgun (WGS) entry which is preliminary data.</text>
</comment>
<accession>A0A7W5GZV7</accession>
<reference evidence="1 2" key="1">
    <citation type="submission" date="2020-08" db="EMBL/GenBank/DDBJ databases">
        <title>Genomic Encyclopedia of Type Strains, Phase III (KMG-III): the genomes of soil and plant-associated and newly described type strains.</title>
        <authorList>
            <person name="Whitman W."/>
        </authorList>
    </citation>
    <scope>NUCLEOTIDE SEQUENCE [LARGE SCALE GENOMIC DNA]</scope>
    <source>
        <strain evidence="1 2">CECT 7341</strain>
    </source>
</reference>